<keyword evidence="1" id="KW-1133">Transmembrane helix</keyword>
<reference evidence="2 3" key="1">
    <citation type="submission" date="2016-03" db="EMBL/GenBank/DDBJ databases">
        <title>Complete genome sequence of Shewanella psychrophila WP2, a deep sea bacterium isolated from west Pacific sediment.</title>
        <authorList>
            <person name="Xu G."/>
            <person name="Jian H."/>
        </authorList>
    </citation>
    <scope>NUCLEOTIDE SEQUENCE [LARGE SCALE GENOMIC DNA]</scope>
    <source>
        <strain evidence="2 3">WP2</strain>
    </source>
</reference>
<evidence type="ECO:0000313" key="2">
    <source>
        <dbReference type="EMBL" id="AQS37965.1"/>
    </source>
</evidence>
<proteinExistence type="predicted"/>
<dbReference type="KEGG" id="spsw:Sps_02813"/>
<dbReference type="AlphaFoldDB" id="A0A1S6HR09"/>
<sequence length="240" mass="26776">MYFIRRNLLLGLAIVLCYLAVIFYTGKLEHVSLSDEAHVYGTEQAYGRVAVEHRVSMSDIRAIAQVQLEKPQSPSSETKNTIAISSYNEFSSVTNPAMAEVGTNNLGRGVKANLSNTSGIKTGDIKSNDKVNTRESVTARLEALRKLHKDPNYKVELEKRRLSSVLNTAIFLLGITIISLVLSGENQKREFDEKMVFLSALILIDFAFIAGQYTMLMPLIGLAVLYSRHYLSTNFTPHQE</sequence>
<dbReference type="EMBL" id="CP014782">
    <property type="protein sequence ID" value="AQS37965.1"/>
    <property type="molecule type" value="Genomic_DNA"/>
</dbReference>
<keyword evidence="3" id="KW-1185">Reference proteome</keyword>
<feature type="transmembrane region" description="Helical" evidence="1">
    <location>
        <begin position="165"/>
        <end position="184"/>
    </location>
</feature>
<keyword evidence="1" id="KW-0472">Membrane</keyword>
<dbReference type="OrthoDB" id="6264711at2"/>
<protein>
    <submittedName>
        <fullName evidence="2">Uncharacterized protein</fullName>
    </submittedName>
</protein>
<gene>
    <name evidence="2" type="ORF">Sps_02813</name>
</gene>
<organism evidence="2 3">
    <name type="scientific">Shewanella psychrophila</name>
    <dbReference type="NCBI Taxonomy" id="225848"/>
    <lineage>
        <taxon>Bacteria</taxon>
        <taxon>Pseudomonadati</taxon>
        <taxon>Pseudomonadota</taxon>
        <taxon>Gammaproteobacteria</taxon>
        <taxon>Alteromonadales</taxon>
        <taxon>Shewanellaceae</taxon>
        <taxon>Shewanella</taxon>
    </lineage>
</organism>
<dbReference type="RefSeq" id="WP_077753071.1">
    <property type="nucleotide sequence ID" value="NZ_CP014782.1"/>
</dbReference>
<feature type="transmembrane region" description="Helical" evidence="1">
    <location>
        <begin position="7"/>
        <end position="26"/>
    </location>
</feature>
<keyword evidence="1" id="KW-0812">Transmembrane</keyword>
<feature type="transmembrane region" description="Helical" evidence="1">
    <location>
        <begin position="196"/>
        <end position="226"/>
    </location>
</feature>
<accession>A0A1S6HR09</accession>
<dbReference type="Proteomes" id="UP000189545">
    <property type="component" value="Chromosome"/>
</dbReference>
<evidence type="ECO:0000313" key="3">
    <source>
        <dbReference type="Proteomes" id="UP000189545"/>
    </source>
</evidence>
<evidence type="ECO:0000256" key="1">
    <source>
        <dbReference type="SAM" id="Phobius"/>
    </source>
</evidence>
<name>A0A1S6HR09_9GAMM</name>